<evidence type="ECO:0000313" key="3">
    <source>
        <dbReference type="EMBL" id="CAX24223.1"/>
    </source>
</evidence>
<dbReference type="GeneID" id="72992844"/>
<dbReference type="AlphaFoldDB" id="C7CAU0"/>
<dbReference type="GO" id="GO:0016887">
    <property type="term" value="F:ATP hydrolysis activity"/>
    <property type="evidence" value="ECO:0007669"/>
    <property type="project" value="InterPro"/>
</dbReference>
<sequence length="368" mass="41423">MSTAFKTEFDQRVLERDIAPEPEQGAVIAALDRLSADIESPKRSLSLFHSSHDRAGIRGVYIWGRVGRGKSMLMNLFYDQAAESRKRRLHFHAFMAEVHAAMQPPAVGPDESRPGPADPIAAAADALLQRVRLLCVDELEVTDIADAMILGRLFDRLFQRGLILVATSNEDPDHLYDGGPNRELFEPFIERLKSHVQVVRLDGDHDHRSDGSDDDASRYLSPISKENTARFDRLWNTTINGNREISSSVRVHSRDVELSRTCGQHARVAFEEVCQRPMSADDHLAIAQQFTDVFLEGVPRIGREHGDEGRRLVTLIDALYESRAKLTVLAAEEPHQIFEDIESQDHQRTASRLDEMRDAAWIRGASKS</sequence>
<dbReference type="Proteomes" id="UP000008070">
    <property type="component" value="Chromosome"/>
</dbReference>
<accession>C7CAU0</accession>
<dbReference type="SUPFAM" id="SSF52540">
    <property type="entry name" value="P-loop containing nucleoside triphosphate hydrolases"/>
    <property type="match status" value="1"/>
</dbReference>
<dbReference type="EMBL" id="FP103042">
    <property type="protein sequence ID" value="CAX24223.1"/>
    <property type="molecule type" value="Genomic_DNA"/>
</dbReference>
<evidence type="ECO:0000313" key="4">
    <source>
        <dbReference type="Proteomes" id="UP000008070"/>
    </source>
</evidence>
<keyword evidence="2" id="KW-0067">ATP-binding</keyword>
<keyword evidence="1" id="KW-0547">Nucleotide-binding</keyword>
<name>C7CAU0_METED</name>
<proteinExistence type="predicted"/>
<organism evidence="3 4">
    <name type="scientific">Methylorubrum extorquens (strain DSM 6343 / CIP 106787 / DM4)</name>
    <name type="common">Methylobacterium extorquens</name>
    <dbReference type="NCBI Taxonomy" id="661410"/>
    <lineage>
        <taxon>Bacteria</taxon>
        <taxon>Pseudomonadati</taxon>
        <taxon>Pseudomonadota</taxon>
        <taxon>Alphaproteobacteria</taxon>
        <taxon>Hyphomicrobiales</taxon>
        <taxon>Methylobacteriaceae</taxon>
        <taxon>Methylorubrum</taxon>
    </lineage>
</organism>
<dbReference type="RefSeq" id="WP_015822414.1">
    <property type="nucleotide sequence ID" value="NC_012988.1"/>
</dbReference>
<gene>
    <name evidence="3" type="ORF">METD_I2569</name>
</gene>
<dbReference type="HOGENOM" id="CLU_008681_0_2_5"/>
<evidence type="ECO:0000256" key="2">
    <source>
        <dbReference type="ARBA" id="ARBA00022840"/>
    </source>
</evidence>
<dbReference type="InterPro" id="IPR005654">
    <property type="entry name" value="ATPase_AFG1-like"/>
</dbReference>
<protein>
    <submittedName>
        <fullName evidence="3">AFG1-family ATPase</fullName>
    </submittedName>
</protein>
<dbReference type="InterPro" id="IPR027417">
    <property type="entry name" value="P-loop_NTPase"/>
</dbReference>
<dbReference type="NCBIfam" id="NF040713">
    <property type="entry name" value="ZapE"/>
    <property type="match status" value="1"/>
</dbReference>
<reference evidence="4" key="1">
    <citation type="journal article" date="2009" name="PLoS ONE">
        <title>Methylobacterium genome sequences: a reference blueprint to investigate microbial metabolism of C1 compounds from natural and industrial sources.</title>
        <authorList>
            <person name="Vuilleumier S."/>
            <person name="Chistoserdova L."/>
            <person name="Lee M.-C."/>
            <person name="Bringel F."/>
            <person name="Lajus A."/>
            <person name="Zhou Y."/>
            <person name="Gourion B."/>
            <person name="Barbe V."/>
            <person name="Chang J."/>
            <person name="Cruveiller S."/>
            <person name="Dossat C."/>
            <person name="Gillett W."/>
            <person name="Gruffaz C."/>
            <person name="Haugen E."/>
            <person name="Hourcade E."/>
            <person name="Levy R."/>
            <person name="Mangenot S."/>
            <person name="Muller E."/>
            <person name="Nadalig T."/>
            <person name="Pagni M."/>
            <person name="Penny C."/>
            <person name="Peyraud R."/>
            <person name="Robinson D.G."/>
            <person name="Roche D."/>
            <person name="Rouy Z."/>
            <person name="Saenampechek C."/>
            <person name="Salvignol G."/>
            <person name="Vallenet D."/>
            <person name="Wu Z."/>
            <person name="Marx C.J."/>
            <person name="Vorholt J.A."/>
            <person name="Olson M.V."/>
            <person name="Kaul R."/>
            <person name="Weissenbach J."/>
            <person name="Medigue C."/>
            <person name="Lidstrom M.E."/>
        </authorList>
    </citation>
    <scope>NUCLEOTIDE SEQUENCE [LARGE SCALE GENOMIC DNA]</scope>
    <source>
        <strain evidence="4">DSM 6343 / CIP 106787 / DM4</strain>
    </source>
</reference>
<dbReference type="PANTHER" id="PTHR12169:SF6">
    <property type="entry name" value="AFG1-LIKE ATPASE"/>
    <property type="match status" value="1"/>
</dbReference>
<dbReference type="KEGG" id="mdi:METDI2569"/>
<dbReference type="Pfam" id="PF03969">
    <property type="entry name" value="AFG1_ATPase"/>
    <property type="match status" value="1"/>
</dbReference>
<evidence type="ECO:0000256" key="1">
    <source>
        <dbReference type="ARBA" id="ARBA00022741"/>
    </source>
</evidence>
<dbReference type="PANTHER" id="PTHR12169">
    <property type="entry name" value="ATPASE N2B"/>
    <property type="match status" value="1"/>
</dbReference>
<dbReference type="Gene3D" id="3.40.50.300">
    <property type="entry name" value="P-loop containing nucleotide triphosphate hydrolases"/>
    <property type="match status" value="1"/>
</dbReference>
<dbReference type="GO" id="GO:0005737">
    <property type="term" value="C:cytoplasm"/>
    <property type="evidence" value="ECO:0007669"/>
    <property type="project" value="TreeGrafter"/>
</dbReference>
<dbReference type="GO" id="GO:0005524">
    <property type="term" value="F:ATP binding"/>
    <property type="evidence" value="ECO:0007669"/>
    <property type="project" value="UniProtKB-KW"/>
</dbReference>